<feature type="compositionally biased region" description="Polar residues" evidence="1">
    <location>
        <begin position="751"/>
        <end position="768"/>
    </location>
</feature>
<evidence type="ECO:0000256" key="1">
    <source>
        <dbReference type="SAM" id="MobiDB-lite"/>
    </source>
</evidence>
<dbReference type="RefSeq" id="WP_088959545.1">
    <property type="nucleotide sequence ID" value="NZ_LT607410.1"/>
</dbReference>
<feature type="region of interest" description="Disordered" evidence="1">
    <location>
        <begin position="1"/>
        <end position="958"/>
    </location>
</feature>
<sequence>MTSEGQHRPGQEPDQVPPGAGGPAPYGDRQTQQDTGYGDPAAPDLGWAPPPPAGRPDQAAPAWAAAQDQPPAWAAAQDQPPTWGAAQVPQQGEPAQPGQWGAPQPAWAAQSDQPSAAWAAASVPGQPAAPAEPAQPAWAQPEQAAPAWSQPDSGARGAARVPQPNDAWPASADPAASSGWNAGQQDPAANGWAAAPQHDDPAGSGGWNTPAQDDPARSGGWNPGTPGQDQDVAGNNGWNAGEAASHEVSTSGGRHAGAGQHEQSTGWNGAATPQEQADGWGGETQPPQDDAARPGGWHLPSTQDEAPRSAGRASVPVPPQQPEQAVPAWAQPDTGARGAAQVPQHDTPAADGWSTEDDPARSGGWNAARTPQDDPARSGGWNTGGQDDVARSGGWNTAAPDNAAGADGWNNAPQADERSPQAWDAAGAPEPTHWEAGAEQQAADGWGSAAPAREEQRPGIDWPAAQEPARAAGSRGAAAVPAPDDRPESGGWTPPEQPARATASVAVPAVPPAWGADADNPSQRAGADRPAVPDAEPWAAEEAWGRAEAAPAQRQAGDAWEPQRADEAPIYQPAPAPGISPANVVPLPPQEQRVPGASLAAAPPADYVSPAQFGAAADQSSFEPAGRADAPSAYEPERSGWGPGEEPQSPAGPVVPGPRTSPEADGAGRAAVPVADESAAGRASASASVPLASRVMPPTDQALRPGATGAPQPRVYGRPARPEPVDEPVEEHDGQRAEHHAPPRFADQQPFDGQQSFDGQQRFDGQQSFDDQQRYEDQDRRRFEEPERPSGPPGFGPEAPSSAPPTSPAAAPAFPGAIPAFADPASNNRPMNGTRPHGPADRPAEPFGAGPAGGGPAAGAVPGYGHPAHDPAHGAGTAPFPQAGPQFPPAGPQFPPAGPQFPPAGPPFPPAGQQFAPAGQPFPPANQPGPGAWHQDPEPEQGRFNAFKPDAEPKVEQPAPKVRNGRVLAMVLIVAVLILAIPLGLLSLLGKIGGEEKPAPFNPAVGSCVKQSGNGASAANCGEPNAFTVVSKVDAKEKCADPAQPHVVLPGSGADRVLCLKPAAK</sequence>
<evidence type="ECO:0000313" key="3">
    <source>
        <dbReference type="EMBL" id="SCE72259.1"/>
    </source>
</evidence>
<name>A0A1C4UKQ5_9ACTN</name>
<feature type="compositionally biased region" description="Low complexity" evidence="1">
    <location>
        <begin position="808"/>
        <end position="825"/>
    </location>
</feature>
<dbReference type="Proteomes" id="UP000198228">
    <property type="component" value="Chromosome I"/>
</dbReference>
<feature type="compositionally biased region" description="Basic and acidic residues" evidence="1">
    <location>
        <begin position="731"/>
        <end position="741"/>
    </location>
</feature>
<evidence type="ECO:0008006" key="5">
    <source>
        <dbReference type="Google" id="ProtNLM"/>
    </source>
</evidence>
<feature type="compositionally biased region" description="Low complexity" evidence="1">
    <location>
        <begin position="56"/>
        <end position="110"/>
    </location>
</feature>
<dbReference type="AlphaFoldDB" id="A0A1C4UKQ5"/>
<evidence type="ECO:0000313" key="4">
    <source>
        <dbReference type="Proteomes" id="UP000198228"/>
    </source>
</evidence>
<dbReference type="EMBL" id="LT607410">
    <property type="protein sequence ID" value="SCE72259.1"/>
    <property type="molecule type" value="Genomic_DNA"/>
</dbReference>
<protein>
    <recommendedName>
        <fullName evidence="5">Integrin beta 8</fullName>
    </recommendedName>
</protein>
<feature type="compositionally biased region" description="Low complexity" evidence="1">
    <location>
        <begin position="322"/>
        <end position="332"/>
    </location>
</feature>
<proteinExistence type="predicted"/>
<feature type="compositionally biased region" description="Low complexity" evidence="1">
    <location>
        <begin position="233"/>
        <end position="243"/>
    </location>
</feature>
<feature type="compositionally biased region" description="Low complexity" evidence="1">
    <location>
        <begin position="126"/>
        <end position="151"/>
    </location>
</feature>
<reference evidence="3 4" key="1">
    <citation type="submission" date="2016-06" db="EMBL/GenBank/DDBJ databases">
        <authorList>
            <person name="Kjaerup R.B."/>
            <person name="Dalgaard T.S."/>
            <person name="Juul-Madsen H.R."/>
        </authorList>
    </citation>
    <scope>NUCLEOTIDE SEQUENCE [LARGE SCALE GENOMIC DNA]</scope>
    <source>
        <strain evidence="3 4">DSM 43821</strain>
    </source>
</reference>
<feature type="compositionally biased region" description="Low complexity" evidence="1">
    <location>
        <begin position="675"/>
        <end position="688"/>
    </location>
</feature>
<feature type="compositionally biased region" description="Basic and acidic residues" evidence="1">
    <location>
        <begin position="1"/>
        <end position="11"/>
    </location>
</feature>
<keyword evidence="2" id="KW-0812">Transmembrane</keyword>
<feature type="compositionally biased region" description="Low complexity" evidence="1">
    <location>
        <begin position="166"/>
        <end position="178"/>
    </location>
</feature>
<evidence type="ECO:0000256" key="2">
    <source>
        <dbReference type="SAM" id="Phobius"/>
    </source>
</evidence>
<accession>A0A1C4UKQ5</accession>
<feature type="compositionally biased region" description="Basic and acidic residues" evidence="1">
    <location>
        <begin position="771"/>
        <end position="788"/>
    </location>
</feature>
<feature type="transmembrane region" description="Helical" evidence="2">
    <location>
        <begin position="967"/>
        <end position="989"/>
    </location>
</feature>
<feature type="compositionally biased region" description="Low complexity" evidence="1">
    <location>
        <begin position="468"/>
        <end position="482"/>
    </location>
</feature>
<keyword evidence="2" id="KW-1133">Transmembrane helix</keyword>
<feature type="compositionally biased region" description="Low complexity" evidence="1">
    <location>
        <begin position="395"/>
        <end position="413"/>
    </location>
</feature>
<feature type="compositionally biased region" description="Polar residues" evidence="1">
    <location>
        <begin position="261"/>
        <end position="275"/>
    </location>
</feature>
<feature type="compositionally biased region" description="Low complexity" evidence="1">
    <location>
        <begin position="498"/>
        <end position="518"/>
    </location>
</feature>
<keyword evidence="2" id="KW-0472">Membrane</keyword>
<gene>
    <name evidence="3" type="ORF">GA0074696_0448</name>
</gene>
<feature type="compositionally biased region" description="Pro residues" evidence="1">
    <location>
        <begin position="886"/>
        <end position="910"/>
    </location>
</feature>
<organism evidence="3 4">
    <name type="scientific">Micromonospora purpureochromogenes</name>
    <dbReference type="NCBI Taxonomy" id="47872"/>
    <lineage>
        <taxon>Bacteria</taxon>
        <taxon>Bacillati</taxon>
        <taxon>Actinomycetota</taxon>
        <taxon>Actinomycetes</taxon>
        <taxon>Micromonosporales</taxon>
        <taxon>Micromonosporaceae</taxon>
        <taxon>Micromonospora</taxon>
    </lineage>
</organism>
<feature type="compositionally biased region" description="Low complexity" evidence="1">
    <location>
        <begin position="530"/>
        <end position="552"/>
    </location>
</feature>